<accession>A0A0J6S2L7</accession>
<evidence type="ECO:0000313" key="7">
    <source>
        <dbReference type="EMBL" id="KMO27899.1"/>
    </source>
</evidence>
<evidence type="ECO:0000256" key="1">
    <source>
        <dbReference type="ARBA" id="ARBA00004202"/>
    </source>
</evidence>
<reference evidence="7 8" key="1">
    <citation type="submission" date="2015-03" db="EMBL/GenBank/DDBJ databases">
        <title>Genome sequencing of Methylobacterium tarhaniae DSM 25844.</title>
        <authorList>
            <person name="Chaudhry V."/>
            <person name="Patil P.B."/>
        </authorList>
    </citation>
    <scope>NUCLEOTIDE SEQUENCE [LARGE SCALE GENOMIC DNA]</scope>
    <source>
        <strain evidence="7 8">DSM 25844</strain>
    </source>
</reference>
<keyword evidence="5" id="KW-0472">Membrane</keyword>
<dbReference type="GO" id="GO:0005524">
    <property type="term" value="F:ATP binding"/>
    <property type="evidence" value="ECO:0007669"/>
    <property type="project" value="UniProtKB-KW"/>
</dbReference>
<evidence type="ECO:0000256" key="2">
    <source>
        <dbReference type="ARBA" id="ARBA00005417"/>
    </source>
</evidence>
<keyword evidence="3" id="KW-0813">Transport</keyword>
<gene>
    <name evidence="7" type="ORF">VQ03_30235</name>
</gene>
<evidence type="ECO:0000256" key="3">
    <source>
        <dbReference type="ARBA" id="ARBA00022448"/>
    </source>
</evidence>
<comment type="similarity">
    <text evidence="2">Belongs to the ABC transporter superfamily.</text>
</comment>
<dbReference type="InterPro" id="IPR003439">
    <property type="entry name" value="ABC_transporter-like_ATP-bd"/>
</dbReference>
<dbReference type="OrthoDB" id="9813227at2"/>
<keyword evidence="8" id="KW-1185">Reference proteome</keyword>
<dbReference type="PATRIC" id="fig|1187852.3.peg.4856"/>
<evidence type="ECO:0000256" key="4">
    <source>
        <dbReference type="ARBA" id="ARBA00022475"/>
    </source>
</evidence>
<dbReference type="InterPro" id="IPR050086">
    <property type="entry name" value="MetN_ABC_transporter-like"/>
</dbReference>
<organism evidence="7 8">
    <name type="scientific">Methylobacterium tarhaniae</name>
    <dbReference type="NCBI Taxonomy" id="1187852"/>
    <lineage>
        <taxon>Bacteria</taxon>
        <taxon>Pseudomonadati</taxon>
        <taxon>Pseudomonadota</taxon>
        <taxon>Alphaproteobacteria</taxon>
        <taxon>Hyphomicrobiales</taxon>
        <taxon>Methylobacteriaceae</taxon>
        <taxon>Methylobacterium</taxon>
    </lineage>
</organism>
<dbReference type="Pfam" id="PF00005">
    <property type="entry name" value="ABC_tran"/>
    <property type="match status" value="1"/>
</dbReference>
<feature type="non-terminal residue" evidence="7">
    <location>
        <position position="82"/>
    </location>
</feature>
<evidence type="ECO:0000313" key="8">
    <source>
        <dbReference type="Proteomes" id="UP000036449"/>
    </source>
</evidence>
<protein>
    <submittedName>
        <fullName evidence="7">Peptide ABC transporter ATP-binding protein</fullName>
    </submittedName>
</protein>
<dbReference type="EMBL" id="LABZ01000382">
    <property type="protein sequence ID" value="KMO27899.1"/>
    <property type="molecule type" value="Genomic_DNA"/>
</dbReference>
<feature type="domain" description="ABC transporter" evidence="6">
    <location>
        <begin position="37"/>
        <end position="82"/>
    </location>
</feature>
<dbReference type="GO" id="GO:0016887">
    <property type="term" value="F:ATP hydrolysis activity"/>
    <property type="evidence" value="ECO:0007669"/>
    <property type="project" value="InterPro"/>
</dbReference>
<dbReference type="Gene3D" id="3.40.50.300">
    <property type="entry name" value="P-loop containing nucleotide triphosphate hydrolases"/>
    <property type="match status" value="1"/>
</dbReference>
<evidence type="ECO:0000256" key="5">
    <source>
        <dbReference type="ARBA" id="ARBA00023136"/>
    </source>
</evidence>
<keyword evidence="4" id="KW-1003">Cell membrane</keyword>
<dbReference type="PANTHER" id="PTHR43166">
    <property type="entry name" value="AMINO ACID IMPORT ATP-BINDING PROTEIN"/>
    <property type="match status" value="1"/>
</dbReference>
<dbReference type="InterPro" id="IPR027417">
    <property type="entry name" value="P-loop_NTPase"/>
</dbReference>
<comment type="caution">
    <text evidence="7">The sequence shown here is derived from an EMBL/GenBank/DDBJ whole genome shotgun (WGS) entry which is preliminary data.</text>
</comment>
<proteinExistence type="inferred from homology"/>
<dbReference type="RefSeq" id="WP_048454623.1">
    <property type="nucleotide sequence ID" value="NZ_LABZ01000382.1"/>
</dbReference>
<sequence>MPFADPALATPTSLAGDARALVSLRDVRKSYGAFEVLKGISLDIRKGEVVCIIGPSGSGKSTLIRCINGLSPIQGGSITVDG</sequence>
<dbReference type="Proteomes" id="UP000036449">
    <property type="component" value="Unassembled WGS sequence"/>
</dbReference>
<keyword evidence="7" id="KW-0067">ATP-binding</keyword>
<dbReference type="SUPFAM" id="SSF52540">
    <property type="entry name" value="P-loop containing nucleoside triphosphate hydrolases"/>
    <property type="match status" value="1"/>
</dbReference>
<comment type="subcellular location">
    <subcellularLocation>
        <location evidence="1">Cell membrane</location>
        <topology evidence="1">Peripheral membrane protein</topology>
    </subcellularLocation>
</comment>
<keyword evidence="7" id="KW-0547">Nucleotide-binding</keyword>
<dbReference type="PANTHER" id="PTHR43166:SF9">
    <property type="entry name" value="GLUTAMATE_ASPARTATE IMPORT ATP-BINDING PROTEIN GLTL"/>
    <property type="match status" value="1"/>
</dbReference>
<evidence type="ECO:0000259" key="6">
    <source>
        <dbReference type="Pfam" id="PF00005"/>
    </source>
</evidence>
<name>A0A0J6S2L7_9HYPH</name>
<dbReference type="GO" id="GO:0005886">
    <property type="term" value="C:plasma membrane"/>
    <property type="evidence" value="ECO:0007669"/>
    <property type="project" value="UniProtKB-SubCell"/>
</dbReference>
<dbReference type="AlphaFoldDB" id="A0A0J6S2L7"/>